<dbReference type="SUPFAM" id="SSF54637">
    <property type="entry name" value="Thioesterase/thiol ester dehydrase-isomerase"/>
    <property type="match status" value="1"/>
</dbReference>
<gene>
    <name evidence="3" type="ordered locus">Mesil_2320</name>
</gene>
<evidence type="ECO:0000313" key="3">
    <source>
        <dbReference type="EMBL" id="ADH64179.1"/>
    </source>
</evidence>
<sequence length="125" mass="13640">MSDPFMHLLGIEVCSVGAGQAHLVAEVRPQHLNIHGTCHGGFLYSLADAAFALASNSHGVMAVALATHMEYFKAVREGDRLEARASEENLGRHTATYRIEIAREGQTVALFTGTVYRLSETKEKQ</sequence>
<dbReference type="eggNOG" id="COG2050">
    <property type="taxonomic scope" value="Bacteria"/>
</dbReference>
<dbReference type="InterPro" id="IPR052723">
    <property type="entry name" value="Acyl-CoA_thioesterase_PaaI"/>
</dbReference>
<dbReference type="NCBIfam" id="TIGR00369">
    <property type="entry name" value="unchar_dom_1"/>
    <property type="match status" value="1"/>
</dbReference>
<keyword evidence="1" id="KW-0378">Hydrolase</keyword>
<dbReference type="Proteomes" id="UP000001916">
    <property type="component" value="Chromosome"/>
</dbReference>
<dbReference type="InterPro" id="IPR011973">
    <property type="entry name" value="PaaD"/>
</dbReference>
<keyword evidence="4" id="KW-1185">Reference proteome</keyword>
<dbReference type="HOGENOM" id="CLU_089876_11_2_0"/>
<evidence type="ECO:0000313" key="4">
    <source>
        <dbReference type="Proteomes" id="UP000001916"/>
    </source>
</evidence>
<dbReference type="Gene3D" id="3.10.129.10">
    <property type="entry name" value="Hotdog Thioesterase"/>
    <property type="match status" value="1"/>
</dbReference>
<dbReference type="GO" id="GO:0016289">
    <property type="term" value="F:acyl-CoA hydrolase activity"/>
    <property type="evidence" value="ECO:0007669"/>
    <property type="project" value="UniProtKB-ARBA"/>
</dbReference>
<proteinExistence type="predicted"/>
<feature type="domain" description="Thioesterase" evidence="2">
    <location>
        <begin position="35"/>
        <end position="108"/>
    </location>
</feature>
<dbReference type="InterPro" id="IPR029069">
    <property type="entry name" value="HotDog_dom_sf"/>
</dbReference>
<dbReference type="InterPro" id="IPR006683">
    <property type="entry name" value="Thioestr_dom"/>
</dbReference>
<dbReference type="KEGG" id="msv:Mesil_2320"/>
<name>D7BIK4_ALLS1</name>
<dbReference type="InterPro" id="IPR003736">
    <property type="entry name" value="PAAI_dom"/>
</dbReference>
<evidence type="ECO:0000256" key="1">
    <source>
        <dbReference type="ARBA" id="ARBA00022801"/>
    </source>
</evidence>
<dbReference type="CDD" id="cd03443">
    <property type="entry name" value="PaaI_thioesterase"/>
    <property type="match status" value="1"/>
</dbReference>
<dbReference type="PANTHER" id="PTHR42856:SF1">
    <property type="entry name" value="ACYL-COENZYME A THIOESTERASE PAAI"/>
    <property type="match status" value="1"/>
</dbReference>
<dbReference type="NCBIfam" id="TIGR02286">
    <property type="entry name" value="PaaD"/>
    <property type="match status" value="1"/>
</dbReference>
<accession>D7BIK4</accession>
<dbReference type="Pfam" id="PF03061">
    <property type="entry name" value="4HBT"/>
    <property type="match status" value="1"/>
</dbReference>
<dbReference type="STRING" id="526227.Mesil_2320"/>
<dbReference type="PANTHER" id="PTHR42856">
    <property type="entry name" value="ACYL-COENZYME A THIOESTERASE PAAI"/>
    <property type="match status" value="1"/>
</dbReference>
<dbReference type="AlphaFoldDB" id="D7BIK4"/>
<protein>
    <submittedName>
        <fullName evidence="3">Phenylacetic acid degradation protein PaaD</fullName>
    </submittedName>
</protein>
<dbReference type="EMBL" id="CP002042">
    <property type="protein sequence ID" value="ADH64179.1"/>
    <property type="molecule type" value="Genomic_DNA"/>
</dbReference>
<dbReference type="OrthoDB" id="32575at2"/>
<dbReference type="RefSeq" id="WP_013158723.1">
    <property type="nucleotide sequence ID" value="NC_014212.1"/>
</dbReference>
<reference evidence="3 4" key="1">
    <citation type="journal article" date="2010" name="Stand. Genomic Sci.">
        <title>Complete genome sequence of Meiothermus silvanus type strain (VI-R2).</title>
        <authorList>
            <person name="Sikorski J."/>
            <person name="Tindall B.J."/>
            <person name="Lowry S."/>
            <person name="Lucas S."/>
            <person name="Nolan M."/>
            <person name="Copeland A."/>
            <person name="Glavina Del Rio T."/>
            <person name="Tice H."/>
            <person name="Cheng J.F."/>
            <person name="Han C."/>
            <person name="Pitluck S."/>
            <person name="Liolios K."/>
            <person name="Ivanova N."/>
            <person name="Mavromatis K."/>
            <person name="Mikhailova N."/>
            <person name="Pati A."/>
            <person name="Goodwin L."/>
            <person name="Chen A."/>
            <person name="Palaniappan K."/>
            <person name="Land M."/>
            <person name="Hauser L."/>
            <person name="Chang Y.J."/>
            <person name="Jeffries C.D."/>
            <person name="Rohde M."/>
            <person name="Goker M."/>
            <person name="Woyke T."/>
            <person name="Bristow J."/>
            <person name="Eisen J.A."/>
            <person name="Markowitz V."/>
            <person name="Hugenholtz P."/>
            <person name="Kyrpides N.C."/>
            <person name="Klenk H.P."/>
            <person name="Lapidus A."/>
        </authorList>
    </citation>
    <scope>NUCLEOTIDE SEQUENCE [LARGE SCALE GENOMIC DNA]</scope>
    <source>
        <strain evidence="4">ATCC 700542 / DSM 9946 / VI-R2</strain>
    </source>
</reference>
<evidence type="ECO:0000259" key="2">
    <source>
        <dbReference type="Pfam" id="PF03061"/>
    </source>
</evidence>
<organism evidence="3 4">
    <name type="scientific">Allomeiothermus silvanus (strain ATCC 700542 / DSM 9946 / NBRC 106475 / NCIMB 13440 / VI-R2)</name>
    <name type="common">Thermus silvanus</name>
    <dbReference type="NCBI Taxonomy" id="526227"/>
    <lineage>
        <taxon>Bacteria</taxon>
        <taxon>Thermotogati</taxon>
        <taxon>Deinococcota</taxon>
        <taxon>Deinococci</taxon>
        <taxon>Thermales</taxon>
        <taxon>Thermaceae</taxon>
        <taxon>Allomeiothermus</taxon>
    </lineage>
</organism>